<dbReference type="EMBL" id="RFDI01000308">
    <property type="protein sequence ID" value="RSR60116.1"/>
    <property type="molecule type" value="Genomic_DNA"/>
</dbReference>
<dbReference type="AlphaFoldDB" id="A0A0C0BBP5"/>
<dbReference type="PATRIC" id="fig|470.1334.peg.1690"/>
<evidence type="ECO:0000313" key="6">
    <source>
        <dbReference type="Proteomes" id="UP000032746"/>
    </source>
</evidence>
<reference evidence="6" key="2">
    <citation type="submission" date="2015-03" db="EMBL/GenBank/DDBJ databases">
        <authorList>
            <person name="Gallagher L.A."/>
            <person name="Hayden H.S."/>
            <person name="Weiss E.J."/>
            <person name="Hager K.R."/>
            <person name="Ramage E."/>
            <person name="Radey M.R."/>
            <person name="Bydalek R."/>
            <person name="Manoil C."/>
            <person name="Miller S.I."/>
            <person name="Brittnacher M.J."/>
        </authorList>
    </citation>
    <scope>NUCLEOTIDE SEQUENCE [LARGE SCALE GENOMIC DNA]</scope>
    <source>
        <strain evidence="6">AB5075-UW</strain>
    </source>
</reference>
<evidence type="ECO:0000313" key="2">
    <source>
        <dbReference type="EMBL" id="MQR51557.1"/>
    </source>
</evidence>
<reference evidence="1 6" key="1">
    <citation type="journal article" date="2015" name="J. Bacteriol.">
        <title>Resources for Genetic and Genomic Analysis of Emerging Pathogen Acinetobacter baumannii.</title>
        <authorList>
            <person name="Gallagher L.A."/>
            <person name="Ramage E."/>
            <person name="Weiss E.J."/>
            <person name="Radey M."/>
            <person name="Hayden H.S."/>
            <person name="Held K.G."/>
            <person name="Huse H.K."/>
            <person name="Zurawski D.V."/>
            <person name="Brittnacher M.J."/>
            <person name="Manoil C."/>
        </authorList>
    </citation>
    <scope>NUCLEOTIDE SEQUENCE [LARGE SCALE GENOMIC DNA]</scope>
    <source>
        <strain evidence="1 6">AB5075-UW</strain>
    </source>
</reference>
<evidence type="ECO:0000313" key="8">
    <source>
        <dbReference type="Proteomes" id="UP000268239"/>
    </source>
</evidence>
<dbReference type="EMBL" id="RXLU01000005">
    <property type="protein sequence ID" value="RTQ85569.1"/>
    <property type="molecule type" value="Genomic_DNA"/>
</dbReference>
<dbReference type="Proteomes" id="UP000233757">
    <property type="component" value="Unassembled WGS sequence"/>
</dbReference>
<dbReference type="OrthoDB" id="6636899at2"/>
<protein>
    <submittedName>
        <fullName evidence="4">Uncharacterized protein</fullName>
    </submittedName>
</protein>
<gene>
    <name evidence="1" type="ORF">ABUW_0812</name>
    <name evidence="3" type="ORF">CV954_003595</name>
    <name evidence="4" type="ORF">EA686_07440</name>
    <name evidence="5" type="ORF">EJ062_01345</name>
    <name evidence="2" type="ORF">F2P40_19895</name>
</gene>
<evidence type="ECO:0000313" key="3">
    <source>
        <dbReference type="EMBL" id="PQL84909.1"/>
    </source>
</evidence>
<evidence type="ECO:0000313" key="1">
    <source>
        <dbReference type="EMBL" id="AKA30573.1"/>
    </source>
</evidence>
<dbReference type="RefSeq" id="WP_000107290.1">
    <property type="nucleotide sequence ID" value="NZ_CAJHFV010000015.1"/>
</dbReference>
<evidence type="ECO:0000313" key="7">
    <source>
        <dbReference type="Proteomes" id="UP000233757"/>
    </source>
</evidence>
<dbReference type="Proteomes" id="UP000268239">
    <property type="component" value="Unassembled WGS sequence"/>
</dbReference>
<name>A0A0C0BBP5_ACIBA</name>
<evidence type="ECO:0000313" key="5">
    <source>
        <dbReference type="EMBL" id="RTQ85569.1"/>
    </source>
</evidence>
<accession>A0A0C0BBP5</accession>
<organism evidence="4 9">
    <name type="scientific">Acinetobacter baumannii</name>
    <dbReference type="NCBI Taxonomy" id="470"/>
    <lineage>
        <taxon>Bacteria</taxon>
        <taxon>Pseudomonadati</taxon>
        <taxon>Pseudomonadota</taxon>
        <taxon>Gammaproteobacteria</taxon>
        <taxon>Moraxellales</taxon>
        <taxon>Moraxellaceae</taxon>
        <taxon>Acinetobacter</taxon>
        <taxon>Acinetobacter calcoaceticus/baumannii complex</taxon>
    </lineage>
</organism>
<evidence type="ECO:0000313" key="10">
    <source>
        <dbReference type="Proteomes" id="UP000461234"/>
    </source>
</evidence>
<dbReference type="Proteomes" id="UP000461234">
    <property type="component" value="Unassembled WGS sequence"/>
</dbReference>
<dbReference type="EMBL" id="WIOC01000045">
    <property type="protein sequence ID" value="MQR51557.1"/>
    <property type="molecule type" value="Genomic_DNA"/>
</dbReference>
<dbReference type="Proteomes" id="UP000032746">
    <property type="component" value="Chromosome"/>
</dbReference>
<evidence type="ECO:0000313" key="9">
    <source>
        <dbReference type="Proteomes" id="UP000280073"/>
    </source>
</evidence>
<sequence length="168" mass="19555">MSTQTIIDNQISAQLEGRTDIRVECLDTSKVFNPKLYAQKKGKTTLYWIQFFGTHHISKAEYDELIELSESDVFGNLTFKADSEEEFKNKYYAKRPNVILEKVGIALFGKSWKKALADALSEIKQVDERRITHWLQCSRPIPKNVFKDLKVIKDKRLKEIQSIEKLLD</sequence>
<dbReference type="Proteomes" id="UP000280073">
    <property type="component" value="Unassembled WGS sequence"/>
</dbReference>
<reference evidence="5 8" key="5">
    <citation type="submission" date="2018-12" db="EMBL/GenBank/DDBJ databases">
        <title>Draft Genome Sequences Human Pathogenic Acinetobacter baumannii Strains.</title>
        <authorList>
            <person name="Madhi M."/>
            <person name="Ronco T."/>
            <person name="Olsen R.H."/>
            <person name="Hassani A."/>
        </authorList>
    </citation>
    <scope>NUCLEOTIDE SEQUENCE [LARGE SCALE GENOMIC DNA]</scope>
    <source>
        <strain evidence="5 8">AB3</strain>
    </source>
</reference>
<reference evidence="2 10" key="6">
    <citation type="submission" date="2019-10" db="EMBL/GenBank/DDBJ databases">
        <title>Genetic environment of the oxa23 gene and comparative analysis of carbapenem resistant Acinetobacter baumannii isolates belonging to global clone 1, lineage 2 recovered in a burns hospital outbreak in 2012-2013.</title>
        <authorList>
            <person name="Douraghi M."/>
            <person name="Aris P."/>
            <person name="Kenyon J."/>
            <person name="Hamidian M."/>
        </authorList>
    </citation>
    <scope>NUCLEOTIDE SEQUENCE [LARGE SCALE GENOMIC DNA]</scope>
    <source>
        <strain evidence="2 10">ABS103</strain>
    </source>
</reference>
<evidence type="ECO:0000313" key="4">
    <source>
        <dbReference type="EMBL" id="RSR60116.1"/>
    </source>
</evidence>
<dbReference type="SMR" id="A0A0C0BBP5"/>
<dbReference type="EMBL" id="PHJU02000010">
    <property type="protein sequence ID" value="PQL84909.1"/>
    <property type="molecule type" value="Genomic_DNA"/>
</dbReference>
<dbReference type="EMBL" id="CP008706">
    <property type="protein sequence ID" value="AKA30573.1"/>
    <property type="molecule type" value="Genomic_DNA"/>
</dbReference>
<dbReference type="SUPFAM" id="SSF63748">
    <property type="entry name" value="Tudor/PWWP/MBT"/>
    <property type="match status" value="1"/>
</dbReference>
<reference evidence="4 9" key="4">
    <citation type="submission" date="2018-10" db="EMBL/GenBank/DDBJ databases">
        <title>GWAS and RNA-Seq identify cryptic mechanisms of antimicrobial resistance in Acinetobacter baumannii.</title>
        <authorList>
            <person name="Sahl J.W."/>
        </authorList>
    </citation>
    <scope>NUCLEOTIDE SEQUENCE [LARGE SCALE GENOMIC DNA]</scope>
    <source>
        <strain evidence="4 9">TG28175</strain>
    </source>
</reference>
<reference evidence="3 7" key="3">
    <citation type="submission" date="2018-02" db="EMBL/GenBank/DDBJ databases">
        <title>Acinetobacter baumanii whole genome sequence.</title>
        <authorList>
            <person name="Qasim Z.J."/>
        </authorList>
    </citation>
    <scope>NUCLEOTIDE SEQUENCE [LARGE SCALE GENOMIC DNA]</scope>
    <source>
        <strain evidence="3 7">ZQ8</strain>
    </source>
</reference>
<proteinExistence type="predicted"/>